<accession>A0A9D4FQ71</accession>
<protein>
    <submittedName>
        <fullName evidence="1">Uncharacterized protein</fullName>
    </submittedName>
</protein>
<organism evidence="1 2">
    <name type="scientific">Dreissena polymorpha</name>
    <name type="common">Zebra mussel</name>
    <name type="synonym">Mytilus polymorpha</name>
    <dbReference type="NCBI Taxonomy" id="45954"/>
    <lineage>
        <taxon>Eukaryota</taxon>
        <taxon>Metazoa</taxon>
        <taxon>Spiralia</taxon>
        <taxon>Lophotrochozoa</taxon>
        <taxon>Mollusca</taxon>
        <taxon>Bivalvia</taxon>
        <taxon>Autobranchia</taxon>
        <taxon>Heteroconchia</taxon>
        <taxon>Euheterodonta</taxon>
        <taxon>Imparidentia</taxon>
        <taxon>Neoheterodontei</taxon>
        <taxon>Myida</taxon>
        <taxon>Dreissenoidea</taxon>
        <taxon>Dreissenidae</taxon>
        <taxon>Dreissena</taxon>
    </lineage>
</organism>
<name>A0A9D4FQ71_DREPO</name>
<sequence length="141" mass="14970">MPIQEIQLEQHAIFIRGYINLLLKNESPSWMATCPTIEPFICSPLSAVLMFTYSTAGTTSGSPASLSFAPMKNLNIDSCDVYSSCKSLKTLPAKVNTLSAQSSTDSPCPCLGPENFTLVGNQTSSQACQLPLGSQVPPPGP</sequence>
<evidence type="ECO:0000313" key="2">
    <source>
        <dbReference type="Proteomes" id="UP000828390"/>
    </source>
</evidence>
<dbReference type="AlphaFoldDB" id="A0A9D4FQ71"/>
<dbReference type="Proteomes" id="UP000828390">
    <property type="component" value="Unassembled WGS sequence"/>
</dbReference>
<evidence type="ECO:0000313" key="1">
    <source>
        <dbReference type="EMBL" id="KAH3802973.1"/>
    </source>
</evidence>
<reference evidence="1" key="2">
    <citation type="submission" date="2020-11" db="EMBL/GenBank/DDBJ databases">
        <authorList>
            <person name="McCartney M.A."/>
            <person name="Auch B."/>
            <person name="Kono T."/>
            <person name="Mallez S."/>
            <person name="Becker A."/>
            <person name="Gohl D.M."/>
            <person name="Silverstein K.A.T."/>
            <person name="Koren S."/>
            <person name="Bechman K.B."/>
            <person name="Herman A."/>
            <person name="Abrahante J.E."/>
            <person name="Garbe J."/>
        </authorList>
    </citation>
    <scope>NUCLEOTIDE SEQUENCE</scope>
    <source>
        <strain evidence="1">Duluth1</strain>
        <tissue evidence="1">Whole animal</tissue>
    </source>
</reference>
<comment type="caution">
    <text evidence="1">The sequence shown here is derived from an EMBL/GenBank/DDBJ whole genome shotgun (WGS) entry which is preliminary data.</text>
</comment>
<dbReference type="EMBL" id="JAIWYP010000007">
    <property type="protein sequence ID" value="KAH3802973.1"/>
    <property type="molecule type" value="Genomic_DNA"/>
</dbReference>
<gene>
    <name evidence="1" type="ORF">DPMN_156671</name>
</gene>
<keyword evidence="2" id="KW-1185">Reference proteome</keyword>
<proteinExistence type="predicted"/>
<reference evidence="1" key="1">
    <citation type="journal article" date="2019" name="bioRxiv">
        <title>The Genome of the Zebra Mussel, Dreissena polymorpha: A Resource for Invasive Species Research.</title>
        <authorList>
            <person name="McCartney M.A."/>
            <person name="Auch B."/>
            <person name="Kono T."/>
            <person name="Mallez S."/>
            <person name="Zhang Y."/>
            <person name="Obille A."/>
            <person name="Becker A."/>
            <person name="Abrahante J.E."/>
            <person name="Garbe J."/>
            <person name="Badalamenti J.P."/>
            <person name="Herman A."/>
            <person name="Mangelson H."/>
            <person name="Liachko I."/>
            <person name="Sullivan S."/>
            <person name="Sone E.D."/>
            <person name="Koren S."/>
            <person name="Silverstein K.A.T."/>
            <person name="Beckman K.B."/>
            <person name="Gohl D.M."/>
        </authorList>
    </citation>
    <scope>NUCLEOTIDE SEQUENCE</scope>
    <source>
        <strain evidence="1">Duluth1</strain>
        <tissue evidence="1">Whole animal</tissue>
    </source>
</reference>